<dbReference type="PANTHER" id="PTHR42941">
    <property type="entry name" value="SLL1037 PROTEIN"/>
    <property type="match status" value="1"/>
</dbReference>
<evidence type="ECO:0000313" key="2">
    <source>
        <dbReference type="EMBL" id="SES08311.1"/>
    </source>
</evidence>
<dbReference type="AlphaFoldDB" id="A0A1H9UGC0"/>
<dbReference type="Gene3D" id="3.40.190.10">
    <property type="entry name" value="Periplasmic binding protein-like II"/>
    <property type="match status" value="2"/>
</dbReference>
<reference evidence="2 3" key="1">
    <citation type="submission" date="2016-10" db="EMBL/GenBank/DDBJ databases">
        <authorList>
            <person name="de Groot N.N."/>
        </authorList>
    </citation>
    <scope>NUCLEOTIDE SEQUENCE [LARGE SCALE GENOMIC DNA]</scope>
    <source>
        <strain evidence="2 3">DSM 23042</strain>
    </source>
</reference>
<keyword evidence="1" id="KW-1133">Transmembrane helix</keyword>
<name>A0A1H9UGC0_9RHOB</name>
<dbReference type="Proteomes" id="UP000198885">
    <property type="component" value="Unassembled WGS sequence"/>
</dbReference>
<dbReference type="EMBL" id="FOGU01000005">
    <property type="protein sequence ID" value="SES08311.1"/>
    <property type="molecule type" value="Genomic_DNA"/>
</dbReference>
<evidence type="ECO:0000256" key="1">
    <source>
        <dbReference type="SAM" id="Phobius"/>
    </source>
</evidence>
<gene>
    <name evidence="2" type="ORF">SAMN04490244_105257</name>
</gene>
<dbReference type="STRING" id="641238.SAMN04490244_105257"/>
<feature type="transmembrane region" description="Helical" evidence="1">
    <location>
        <begin position="318"/>
        <end position="336"/>
    </location>
</feature>
<protein>
    <submittedName>
        <fullName evidence="2">TRAP-type uncharacterized transport system, substrate-binding protein</fullName>
    </submittedName>
</protein>
<dbReference type="SUPFAM" id="SSF53850">
    <property type="entry name" value="Periplasmic binding protein-like II"/>
    <property type="match status" value="1"/>
</dbReference>
<sequence>MRVLAGTLGVLVALVAIWLLGRDLIPPKSLSFAAGTPGGGYAALAERYADILARDGIDVTILDSAGSVENAALLAEGRADVALLQGGILAPQGTEALGAVFHEPLFVFARADAAIPRNPGAWRDLRLAIGGQGSGTRAAVRSLLAASGVPEGANTLVPRGGADGAEALLSGAADAAFFVAPLTAPYLEPLFADTSVTLMRLDYLESLSRRVQHSEVVSLPAAAVSLAPPRPDAPTPLLAMVARLVADADLHPSLVDRLVMAAREIHSGRDQITDEQSFPTTAGVTMPLDVYARDLIRTGPSPLSSFLPYWMVAQVNRFAILLLPIVFLLLPLLRSIPGLYQWRMRAQVYHHYREILDIDAEARETEDAGRLEALQRRLDEIDGTIAQLRLPLAYRHYAYTARLHVDLVRARIGERLERQQA</sequence>
<organism evidence="2 3">
    <name type="scientific">Tranquillimonas rosea</name>
    <dbReference type="NCBI Taxonomy" id="641238"/>
    <lineage>
        <taxon>Bacteria</taxon>
        <taxon>Pseudomonadati</taxon>
        <taxon>Pseudomonadota</taxon>
        <taxon>Alphaproteobacteria</taxon>
        <taxon>Rhodobacterales</taxon>
        <taxon>Roseobacteraceae</taxon>
        <taxon>Tranquillimonas</taxon>
    </lineage>
</organism>
<accession>A0A1H9UGC0</accession>
<keyword evidence="1" id="KW-0472">Membrane</keyword>
<proteinExistence type="predicted"/>
<dbReference type="InterPro" id="IPR011852">
    <property type="entry name" value="TRAP_TAXI"/>
</dbReference>
<keyword evidence="3" id="KW-1185">Reference proteome</keyword>
<dbReference type="PANTHER" id="PTHR42941:SF1">
    <property type="entry name" value="SLL1037 PROTEIN"/>
    <property type="match status" value="1"/>
</dbReference>
<dbReference type="Pfam" id="PF16868">
    <property type="entry name" value="NMT1_3"/>
    <property type="match status" value="1"/>
</dbReference>
<dbReference type="RefSeq" id="WP_177190443.1">
    <property type="nucleotide sequence ID" value="NZ_FOGU01000005.1"/>
</dbReference>
<keyword evidence="1" id="KW-0812">Transmembrane</keyword>
<evidence type="ECO:0000313" key="3">
    <source>
        <dbReference type="Proteomes" id="UP000198885"/>
    </source>
</evidence>